<evidence type="ECO:0000259" key="3">
    <source>
        <dbReference type="Pfam" id="PF24883"/>
    </source>
</evidence>
<dbReference type="Proteomes" id="UP000001055">
    <property type="component" value="Unassembled WGS sequence"/>
</dbReference>
<gene>
    <name evidence="4" type="ORF">SNOG_04952</name>
</gene>
<feature type="compositionally biased region" description="Basic residues" evidence="2">
    <location>
        <begin position="997"/>
        <end position="1007"/>
    </location>
</feature>
<feature type="domain" description="Nephrocystin 3-like N-terminal" evidence="3">
    <location>
        <begin position="302"/>
        <end position="484"/>
    </location>
</feature>
<dbReference type="PANTHER" id="PTHR10039:SF15">
    <property type="entry name" value="NACHT DOMAIN-CONTAINING PROTEIN"/>
    <property type="match status" value="1"/>
</dbReference>
<feature type="region of interest" description="Disordered" evidence="2">
    <location>
        <begin position="975"/>
        <end position="1007"/>
    </location>
</feature>
<feature type="compositionally biased region" description="Polar residues" evidence="2">
    <location>
        <begin position="761"/>
        <end position="770"/>
    </location>
</feature>
<keyword evidence="1" id="KW-0677">Repeat</keyword>
<name>Q0UTG2_PHANO</name>
<evidence type="ECO:0000256" key="1">
    <source>
        <dbReference type="ARBA" id="ARBA00022737"/>
    </source>
</evidence>
<dbReference type="KEGG" id="pno:SNOG_04952"/>
<proteinExistence type="predicted"/>
<organism evidence="4 5">
    <name type="scientific">Phaeosphaeria nodorum (strain SN15 / ATCC MYA-4574 / FGSC 10173)</name>
    <name type="common">Glume blotch fungus</name>
    <name type="synonym">Parastagonospora nodorum</name>
    <dbReference type="NCBI Taxonomy" id="321614"/>
    <lineage>
        <taxon>Eukaryota</taxon>
        <taxon>Fungi</taxon>
        <taxon>Dikarya</taxon>
        <taxon>Ascomycota</taxon>
        <taxon>Pezizomycotina</taxon>
        <taxon>Dothideomycetes</taxon>
        <taxon>Pleosporomycetidae</taxon>
        <taxon>Pleosporales</taxon>
        <taxon>Pleosporineae</taxon>
        <taxon>Phaeosphaeriaceae</taxon>
        <taxon>Parastagonospora</taxon>
    </lineage>
</organism>
<evidence type="ECO:0000313" key="4">
    <source>
        <dbReference type="EMBL" id="EAT87343.1"/>
    </source>
</evidence>
<dbReference type="InterPro" id="IPR056884">
    <property type="entry name" value="NPHP3-like_N"/>
</dbReference>
<reference evidence="5" key="1">
    <citation type="journal article" date="2007" name="Plant Cell">
        <title>Dothideomycete-plant interactions illuminated by genome sequencing and EST analysis of the wheat pathogen Stagonospora nodorum.</title>
        <authorList>
            <person name="Hane J.K."/>
            <person name="Lowe R.G."/>
            <person name="Solomon P.S."/>
            <person name="Tan K.C."/>
            <person name="Schoch C.L."/>
            <person name="Spatafora J.W."/>
            <person name="Crous P.W."/>
            <person name="Kodira C."/>
            <person name="Birren B.W."/>
            <person name="Galagan J.E."/>
            <person name="Torriani S.F."/>
            <person name="McDonald B.A."/>
            <person name="Oliver R.P."/>
        </authorList>
    </citation>
    <scope>NUCLEOTIDE SEQUENCE [LARGE SCALE GENOMIC DNA]</scope>
    <source>
        <strain evidence="5">SN15 / ATCC MYA-4574 / FGSC 10173</strain>
    </source>
</reference>
<dbReference type="Pfam" id="PF24883">
    <property type="entry name" value="NPHP3_N"/>
    <property type="match status" value="1"/>
</dbReference>
<dbReference type="VEuPathDB" id="FungiDB:JI435_049520"/>
<dbReference type="HOGENOM" id="CLU_302278_0_0_1"/>
<dbReference type="OMA" id="PSLIWQM"/>
<dbReference type="PANTHER" id="PTHR10039">
    <property type="entry name" value="AMELOGENIN"/>
    <property type="match status" value="1"/>
</dbReference>
<evidence type="ECO:0000256" key="2">
    <source>
        <dbReference type="SAM" id="MobiDB-lite"/>
    </source>
</evidence>
<feature type="compositionally biased region" description="Low complexity" evidence="2">
    <location>
        <begin position="740"/>
        <end position="751"/>
    </location>
</feature>
<dbReference type="InterPro" id="IPR027417">
    <property type="entry name" value="P-loop_NTPase"/>
</dbReference>
<dbReference type="InParanoid" id="Q0UTG2"/>
<protein>
    <recommendedName>
        <fullName evidence="3">Nephrocystin 3-like N-terminal domain-containing protein</fullName>
    </recommendedName>
</protein>
<feature type="region of interest" description="Disordered" evidence="2">
    <location>
        <begin position="733"/>
        <end position="770"/>
    </location>
</feature>
<dbReference type="EMBL" id="CH445331">
    <property type="protein sequence ID" value="EAT87343.1"/>
    <property type="molecule type" value="Genomic_DNA"/>
</dbReference>
<dbReference type="RefSeq" id="XP_001795364.1">
    <property type="nucleotide sequence ID" value="XM_001795312.1"/>
</dbReference>
<dbReference type="SUPFAM" id="SSF52540">
    <property type="entry name" value="P-loop containing nucleoside triphosphate hydrolases"/>
    <property type="match status" value="1"/>
</dbReference>
<evidence type="ECO:0000313" key="5">
    <source>
        <dbReference type="Proteomes" id="UP000001055"/>
    </source>
</evidence>
<dbReference type="Gene3D" id="3.40.50.300">
    <property type="entry name" value="P-loop containing nucleotide triphosphate hydrolases"/>
    <property type="match status" value="1"/>
</dbReference>
<dbReference type="GeneID" id="5972239"/>
<dbReference type="AlphaFoldDB" id="Q0UTG2"/>
<accession>Q0UTG2</accession>
<dbReference type="eggNOG" id="ENOG502SQCK">
    <property type="taxonomic scope" value="Eukaryota"/>
</dbReference>
<sequence>MSSQRQAVDIEMSEAGSDYPLFDESIVAIQHNILDEHLHVFRHVDASSLLDELRNSIVRDSTRDRRIAAPSRKLALFVQTFAPYFDVLGICTKVRPEWPGCFWGLVHLLYQVINSNVLFYEKVADMFEAMASILPPYQQIYTICKQRLHGAQIDAEDERLAMLMSYAFSDLVKLCLDIYRIFFRSVESSGSRHLTNIFTTSTQWRPLDSRFAQLEVKLTHHRRWLERETESHIQDFAVVEHRRQKYLRSIHRQDGDVHATGELLERRMAKRLRRVELVCDWISNGVQNQRTDPSARRTEHRGSCNWFLDLEKYRKWKNRYIKSLANNTNALQDNWHDRVLFVQAEAGFGKTVVADAVVDDLGAEAEDLESSNAPPSTACFHVKVTHPSSVHPGQIFREITLQLLYNHRHSHATLDAVCLLLRKTSFQQTATAKDILDLLLVLLRQHPTFVIVDGLERCIDERGFLSSLAQLCQKTDVRVIIFSRPAIGIPLEYQKWASDAPHIVPLNSQHTAKSKELYMSQQLAQMADQGYFGIDMDREILPHVARQSNGTFLWATLLLNYVQSPALSPDERQSILLDAHLLEGLEALYSSIFETLRNQPAHEKLLVADVIRWLTFPVHRLCTSALRMALSVSIDISEYHDTFPTELLEILPRITCGLIEVSDGGVSFVHPSVREYLQAPASKGSESSLCDESSVHAHLAARCLSYLAHDIPQRPLGGLSPYIQPMMPTNSAASYRTTKSGDSGYKSISSSDSEHALPQPAMQSEHTNASTASIRTVPFDTNLPFLRYASLCWPIHLSRALAPTNTHPYVIPCPGPFEALPYIPTLSAFLSSRLSVTAWVEASFRYSLPPTLTRLVGPLADLRGELSPATIEGAELRLVVSELNVLGEKLMELKRGYATSLRENPSLIWQIGDAVGEGYWPVWDASVDEISLTATSITKKKITSPQKHNLHQNPITTLHNFQLHPQTLARVPTAQTLSPPHASPRPVPAVQLSRPTNLRRRAPHAAS</sequence>